<dbReference type="InterPro" id="IPR038941">
    <property type="entry name" value="At4g14100-like"/>
</dbReference>
<dbReference type="PANTHER" id="PTHR33880">
    <property type="entry name" value="EXPRESSED PROTEIN"/>
    <property type="match status" value="1"/>
</dbReference>
<keyword evidence="1" id="KW-0732">Signal</keyword>
<evidence type="ECO:0000313" key="2">
    <source>
        <dbReference type="EMBL" id="TFJ82656.1"/>
    </source>
</evidence>
<dbReference type="Proteomes" id="UP000355283">
    <property type="component" value="Unassembled WGS sequence"/>
</dbReference>
<name>A0A4D9CUQ9_9STRA</name>
<feature type="signal peptide" evidence="1">
    <location>
        <begin position="1"/>
        <end position="28"/>
    </location>
</feature>
<dbReference type="PANTHER" id="PTHR33880:SF19">
    <property type="entry name" value="EXPRESSED PROTEIN"/>
    <property type="match status" value="1"/>
</dbReference>
<keyword evidence="3" id="KW-1185">Reference proteome</keyword>
<proteinExistence type="predicted"/>
<sequence length="222" mass="25138">MSMGTCYTRCSIILLCISSLLQIGLVHSRLGYASERLIKKTPPVWPPQLTALLLQNRGGNLSDTTLAYDLSNGRNLNIIKDRQTGLTLWDNERANGSTYYYHKAPEAESCQALNMHVGILKPDWLAGARYKGTEDVNGHLCDVWAQSSSLHHPFVTYFADVQTERPWRWIFFDGAIFDVLEWTPGGTLEDEAWQLPAYCFEKDRKDFSSDGQVQQSEDVAQM</sequence>
<gene>
    <name evidence="2" type="ORF">NSK_006080</name>
</gene>
<accession>A0A4D9CUQ9</accession>
<organism evidence="2 3">
    <name type="scientific">Nannochloropsis salina CCMP1776</name>
    <dbReference type="NCBI Taxonomy" id="1027361"/>
    <lineage>
        <taxon>Eukaryota</taxon>
        <taxon>Sar</taxon>
        <taxon>Stramenopiles</taxon>
        <taxon>Ochrophyta</taxon>
        <taxon>Eustigmatophyceae</taxon>
        <taxon>Eustigmatales</taxon>
        <taxon>Monodopsidaceae</taxon>
        <taxon>Microchloropsis</taxon>
        <taxon>Microchloropsis salina</taxon>
    </lineage>
</organism>
<dbReference type="OrthoDB" id="406551at2759"/>
<protein>
    <submittedName>
        <fullName evidence="2">Uncharacterized protein</fullName>
    </submittedName>
</protein>
<comment type="caution">
    <text evidence="2">The sequence shown here is derived from an EMBL/GenBank/DDBJ whole genome shotgun (WGS) entry which is preliminary data.</text>
</comment>
<dbReference type="AlphaFoldDB" id="A0A4D9CUQ9"/>
<reference evidence="2 3" key="1">
    <citation type="submission" date="2019-01" db="EMBL/GenBank/DDBJ databases">
        <title>Nuclear Genome Assembly of the Microalgal Biofuel strain Nannochloropsis salina CCMP1776.</title>
        <authorList>
            <person name="Hovde B."/>
        </authorList>
    </citation>
    <scope>NUCLEOTIDE SEQUENCE [LARGE SCALE GENOMIC DNA]</scope>
    <source>
        <strain evidence="2 3">CCMP1776</strain>
    </source>
</reference>
<dbReference type="EMBL" id="SDOX01000096">
    <property type="protein sequence ID" value="TFJ82656.1"/>
    <property type="molecule type" value="Genomic_DNA"/>
</dbReference>
<feature type="chain" id="PRO_5020021935" evidence="1">
    <location>
        <begin position="29"/>
        <end position="222"/>
    </location>
</feature>
<evidence type="ECO:0000256" key="1">
    <source>
        <dbReference type="SAM" id="SignalP"/>
    </source>
</evidence>
<evidence type="ECO:0000313" key="3">
    <source>
        <dbReference type="Proteomes" id="UP000355283"/>
    </source>
</evidence>